<evidence type="ECO:0000256" key="4">
    <source>
        <dbReference type="PROSITE-ProRule" id="PRU00335"/>
    </source>
</evidence>
<dbReference type="PROSITE" id="PS50977">
    <property type="entry name" value="HTH_TETR_2"/>
    <property type="match status" value="1"/>
</dbReference>
<dbReference type="Proteomes" id="UP000676885">
    <property type="component" value="Chromosome"/>
</dbReference>
<dbReference type="PROSITE" id="PS01081">
    <property type="entry name" value="HTH_TETR_1"/>
    <property type="match status" value="1"/>
</dbReference>
<keyword evidence="1" id="KW-0805">Transcription regulation</keyword>
<dbReference type="InterPro" id="IPR009057">
    <property type="entry name" value="Homeodomain-like_sf"/>
</dbReference>
<dbReference type="EMBL" id="CP076022">
    <property type="protein sequence ID" value="QWC11874.1"/>
    <property type="molecule type" value="Genomic_DNA"/>
</dbReference>
<dbReference type="AlphaFoldDB" id="A0A975M8W7"/>
<dbReference type="InterPro" id="IPR001647">
    <property type="entry name" value="HTH_TetR"/>
</dbReference>
<dbReference type="PANTHER" id="PTHR30055:SF238">
    <property type="entry name" value="MYCOFACTOCIN BIOSYNTHESIS TRANSCRIPTIONAL REGULATOR MFTR-RELATED"/>
    <property type="match status" value="1"/>
</dbReference>
<dbReference type="GO" id="GO:0000976">
    <property type="term" value="F:transcription cis-regulatory region binding"/>
    <property type="evidence" value="ECO:0007669"/>
    <property type="project" value="TreeGrafter"/>
</dbReference>
<reference evidence="6 7" key="1">
    <citation type="submission" date="2021-05" db="EMBL/GenBank/DDBJ databases">
        <title>Novel species in genus Arthrobacter.</title>
        <authorList>
            <person name="Zhang G."/>
        </authorList>
    </citation>
    <scope>NUCLEOTIDE SEQUENCE [LARGE SCALE GENOMIC DNA]</scope>
    <source>
        <strain evidence="7">zg-ZUI227</strain>
    </source>
</reference>
<dbReference type="KEGG" id="ajg:KKR91_15770"/>
<gene>
    <name evidence="6" type="ORF">KKR91_15770</name>
</gene>
<dbReference type="InterPro" id="IPR050109">
    <property type="entry name" value="HTH-type_TetR-like_transc_reg"/>
</dbReference>
<feature type="domain" description="HTH tetR-type" evidence="5">
    <location>
        <begin position="19"/>
        <end position="79"/>
    </location>
</feature>
<evidence type="ECO:0000256" key="3">
    <source>
        <dbReference type="ARBA" id="ARBA00023163"/>
    </source>
</evidence>
<sequence length="224" mass="23786">MDGSTPNAPSEGLRARKRAAARSAIEKTAVRLALEHGYEHVTVEMICTECMVSQRTFFNYFGSKESVFLGPAPAAAAEVVAGGFLADTGTPVVLSLATAVFSTLLEGQPDPVLARDRMKVVMGSPELLAKQNEWMAAHEKQMAELVLQRYAAVSGPDADPAGIRGRAAEAQLVVGLALGVVRVALQQNQALQQDQALQQKDDGGWPVPGIMERSGELLGKIFGS</sequence>
<accession>A0A975M8W7</accession>
<keyword evidence="3" id="KW-0804">Transcription</keyword>
<dbReference type="GO" id="GO:0003700">
    <property type="term" value="F:DNA-binding transcription factor activity"/>
    <property type="evidence" value="ECO:0007669"/>
    <property type="project" value="TreeGrafter"/>
</dbReference>
<organism evidence="6 7">
    <name type="scientific">Arthrobacter jiangjiafuii</name>
    <dbReference type="NCBI Taxonomy" id="2817475"/>
    <lineage>
        <taxon>Bacteria</taxon>
        <taxon>Bacillati</taxon>
        <taxon>Actinomycetota</taxon>
        <taxon>Actinomycetes</taxon>
        <taxon>Micrococcales</taxon>
        <taxon>Micrococcaceae</taxon>
        <taxon>Arthrobacter</taxon>
    </lineage>
</organism>
<dbReference type="InterPro" id="IPR023772">
    <property type="entry name" value="DNA-bd_HTH_TetR-type_CS"/>
</dbReference>
<dbReference type="Pfam" id="PF00440">
    <property type="entry name" value="TetR_N"/>
    <property type="match status" value="1"/>
</dbReference>
<keyword evidence="7" id="KW-1185">Reference proteome</keyword>
<evidence type="ECO:0000313" key="6">
    <source>
        <dbReference type="EMBL" id="QWC11874.1"/>
    </source>
</evidence>
<name>A0A975M8W7_9MICC</name>
<feature type="DNA-binding region" description="H-T-H motif" evidence="4">
    <location>
        <begin position="42"/>
        <end position="61"/>
    </location>
</feature>
<keyword evidence="2 4" id="KW-0238">DNA-binding</keyword>
<evidence type="ECO:0000313" key="7">
    <source>
        <dbReference type="Proteomes" id="UP000676885"/>
    </source>
</evidence>
<dbReference type="SUPFAM" id="SSF46689">
    <property type="entry name" value="Homeodomain-like"/>
    <property type="match status" value="1"/>
</dbReference>
<dbReference type="Gene3D" id="1.10.357.10">
    <property type="entry name" value="Tetracycline Repressor, domain 2"/>
    <property type="match status" value="1"/>
</dbReference>
<evidence type="ECO:0000256" key="2">
    <source>
        <dbReference type="ARBA" id="ARBA00023125"/>
    </source>
</evidence>
<proteinExistence type="predicted"/>
<dbReference type="PANTHER" id="PTHR30055">
    <property type="entry name" value="HTH-TYPE TRANSCRIPTIONAL REGULATOR RUTR"/>
    <property type="match status" value="1"/>
</dbReference>
<protein>
    <submittedName>
        <fullName evidence="6">TetR/AcrR family transcriptional regulator</fullName>
    </submittedName>
</protein>
<evidence type="ECO:0000256" key="1">
    <source>
        <dbReference type="ARBA" id="ARBA00023015"/>
    </source>
</evidence>
<evidence type="ECO:0000259" key="5">
    <source>
        <dbReference type="PROSITE" id="PS50977"/>
    </source>
</evidence>